<dbReference type="EMBL" id="KQ085968">
    <property type="protein sequence ID" value="KLO12923.1"/>
    <property type="molecule type" value="Genomic_DNA"/>
</dbReference>
<accession>A0A0H2RU32</accession>
<gene>
    <name evidence="1" type="ORF">SCHPADRAFT_904660</name>
</gene>
<organism evidence="1 2">
    <name type="scientific">Schizopora paradoxa</name>
    <dbReference type="NCBI Taxonomy" id="27342"/>
    <lineage>
        <taxon>Eukaryota</taxon>
        <taxon>Fungi</taxon>
        <taxon>Dikarya</taxon>
        <taxon>Basidiomycota</taxon>
        <taxon>Agaricomycotina</taxon>
        <taxon>Agaricomycetes</taxon>
        <taxon>Hymenochaetales</taxon>
        <taxon>Schizoporaceae</taxon>
        <taxon>Schizopora</taxon>
    </lineage>
</organism>
<keyword evidence="2" id="KW-1185">Reference proteome</keyword>
<dbReference type="InParanoid" id="A0A0H2RU32"/>
<proteinExistence type="predicted"/>
<evidence type="ECO:0000313" key="2">
    <source>
        <dbReference type="Proteomes" id="UP000053477"/>
    </source>
</evidence>
<sequence length="70" mass="7471">MGVYVTVIAPVPACSRALSCSVNPCPILRAPEFLSQQSLNMRSLTLSMCISRGLLNTDPPLPRVPSNAQS</sequence>
<evidence type="ECO:0000313" key="1">
    <source>
        <dbReference type="EMBL" id="KLO12923.1"/>
    </source>
</evidence>
<dbReference type="Proteomes" id="UP000053477">
    <property type="component" value="Unassembled WGS sequence"/>
</dbReference>
<reference evidence="1 2" key="1">
    <citation type="submission" date="2015-04" db="EMBL/GenBank/DDBJ databases">
        <title>Complete genome sequence of Schizopora paradoxa KUC8140, a cosmopolitan wood degrader in East Asia.</title>
        <authorList>
            <consortium name="DOE Joint Genome Institute"/>
            <person name="Min B."/>
            <person name="Park H."/>
            <person name="Jang Y."/>
            <person name="Kim J.-J."/>
            <person name="Kim K.H."/>
            <person name="Pangilinan J."/>
            <person name="Lipzen A."/>
            <person name="Riley R."/>
            <person name="Grigoriev I.V."/>
            <person name="Spatafora J.W."/>
            <person name="Choi I.-G."/>
        </authorList>
    </citation>
    <scope>NUCLEOTIDE SEQUENCE [LARGE SCALE GENOMIC DNA]</scope>
    <source>
        <strain evidence="1 2">KUC8140</strain>
    </source>
</reference>
<protein>
    <submittedName>
        <fullName evidence="1">Uncharacterized protein</fullName>
    </submittedName>
</protein>
<name>A0A0H2RU32_9AGAM</name>
<dbReference type="AlphaFoldDB" id="A0A0H2RU32"/>